<protein>
    <submittedName>
        <fullName evidence="2">DUF4886 domain-containing protein</fullName>
    </submittedName>
</protein>
<sequence>MKKLSIMLAAAFCLLCQAKAGDGITLTPANNTATENFDGMWDATASAATLNMPDGWRIERQVGAPRMVGPYSAAATEVMYSGSAGLPGNAKNGTWNFGSSAAPTDRAVGGLSTTVDGGTRCVNVMTRLVNGGTIPLNKLTISYDIEKYRKGGNENGFTVQLYYSADGSNWKKAGSDFKTDFAKDDETLGAADVPIATASVGGKQLNTAVAAGGSIYLAWNISVSRGTTPNKAMGLALDNVSLTASFGEPLPEPDGEDPSRPPFVASGIFLRGEVNGWLADSAWEFSDEGNGTYAIYDKELSGNFKIADAKWTSLCNYGSNGSAIMADRPYALVPGTDDNIPCGYIFDCKRILLTIADTGATLMLESKEGGKPGEPPALQSVALLPADVTLVPQLPAKVKVLSLNNSLIHYNDQDFMFNDIARAMGKDAHWTKHTLLGKPLSTHWDEGDGLAADGNPGAKMLIRSEAWSHIILQEQSSLPRTAPEAFRNNVRKWVEYIREHCPNPNAVVIVPMNWAYSGDWTNFTDFNSTLLDNCQDVARETGVTICPVGLAYQQAFDAEGAEGIASWYQDDRHPTDKSTYMAACMEYGLIFGESPATISYHPAAVTDAEAASMRSYAAKALAKFTNYVDHTAATVRFTAVARDQYGNEMEAPADLAYTLTGGGTLGDDHVFRSDKTEGTFKVSAQNSLFSTVATVKVAHAETEVTVLPAIEMDADHLSAAEDFNAMGSDAGARLPLAWRIDRQTMAPRNVGSYAAALDNTMYAGGAALPPNAKNGTWNFGADNGADRAVGGISTGVAGGTRCVNIYAHFMNSGRKDIGKLNISYDVEKYRMGSNPAGFTVQMYHSTDGRNWTSAGNDFCTRLAPDATTGGYDDVPGETIPVSAELDARMQPGVDFFLAWNITVSSGDAANNAMALAIDNFRLCGELPAVPTAKHYIYVIDETGFDALGLYAWGDGELFGAWPGQGWVDEKTIGGDAYKVFLLDADGGTYNLIFNNWNNGRQVADFTVTANRDYYLRVSASGVTELTPAGIAAVGLQPAADGSHAYYLNGRKAGPWDSGRAKGIYIVNGKKYVNK</sequence>
<dbReference type="GO" id="GO:0016788">
    <property type="term" value="F:hydrolase activity, acting on ester bonds"/>
    <property type="evidence" value="ECO:0007669"/>
    <property type="project" value="UniProtKB-ARBA"/>
</dbReference>
<dbReference type="SUPFAM" id="SSF52266">
    <property type="entry name" value="SGNH hydrolase"/>
    <property type="match status" value="1"/>
</dbReference>
<reference evidence="2 3" key="1">
    <citation type="journal article" date="2021" name="Sci. Rep.">
        <title>The distribution of antibiotic resistance genes in chicken gut microbiota commensals.</title>
        <authorList>
            <person name="Juricova H."/>
            <person name="Matiasovicova J."/>
            <person name="Kubasova T."/>
            <person name="Cejkova D."/>
            <person name="Rychlik I."/>
        </authorList>
    </citation>
    <scope>NUCLEOTIDE SEQUENCE [LARGE SCALE GENOMIC DNA]</scope>
    <source>
        <strain evidence="2 3">An819</strain>
    </source>
</reference>
<keyword evidence="3" id="KW-1185">Reference proteome</keyword>
<dbReference type="RefSeq" id="WP_205107367.1">
    <property type="nucleotide sequence ID" value="NZ_JACJJL010000002.1"/>
</dbReference>
<comment type="caution">
    <text evidence="2">The sequence shown here is derived from an EMBL/GenBank/DDBJ whole genome shotgun (WGS) entry which is preliminary data.</text>
</comment>
<evidence type="ECO:0000256" key="1">
    <source>
        <dbReference type="SAM" id="SignalP"/>
    </source>
</evidence>
<evidence type="ECO:0000313" key="3">
    <source>
        <dbReference type="Proteomes" id="UP000764045"/>
    </source>
</evidence>
<proteinExistence type="predicted"/>
<feature type="chain" id="PRO_5037258947" evidence="1">
    <location>
        <begin position="21"/>
        <end position="1074"/>
    </location>
</feature>
<dbReference type="Gene3D" id="3.40.50.1110">
    <property type="entry name" value="SGNH hydrolase"/>
    <property type="match status" value="1"/>
</dbReference>
<dbReference type="InterPro" id="IPR036514">
    <property type="entry name" value="SGNH_hydro_sf"/>
</dbReference>
<dbReference type="AlphaFoldDB" id="A0A939B3M0"/>
<dbReference type="Proteomes" id="UP000764045">
    <property type="component" value="Unassembled WGS sequence"/>
</dbReference>
<dbReference type="EMBL" id="JACJJL010000002">
    <property type="protein sequence ID" value="MBM6660534.1"/>
    <property type="molecule type" value="Genomic_DNA"/>
</dbReference>
<organism evidence="2 3">
    <name type="scientific">Marseilla massiliensis</name>
    <dbReference type="NCBI Taxonomy" id="1841864"/>
    <lineage>
        <taxon>Bacteria</taxon>
        <taxon>Pseudomonadati</taxon>
        <taxon>Bacteroidota</taxon>
        <taxon>Bacteroidia</taxon>
        <taxon>Bacteroidales</taxon>
        <taxon>Prevotellaceae</taxon>
        <taxon>Marseilla</taxon>
    </lineage>
</organism>
<gene>
    <name evidence="2" type="ORF">H6B30_01980</name>
</gene>
<feature type="signal peptide" evidence="1">
    <location>
        <begin position="1"/>
        <end position="20"/>
    </location>
</feature>
<keyword evidence="1" id="KW-0732">Signal</keyword>
<name>A0A939B3M0_9BACT</name>
<evidence type="ECO:0000313" key="2">
    <source>
        <dbReference type="EMBL" id="MBM6660534.1"/>
    </source>
</evidence>
<accession>A0A939B3M0</accession>